<dbReference type="VEuPathDB" id="FungiDB:MMYC01_206609"/>
<feature type="compositionally biased region" description="Polar residues" evidence="6">
    <location>
        <begin position="937"/>
        <end position="946"/>
    </location>
</feature>
<feature type="compositionally biased region" description="Polar residues" evidence="6">
    <location>
        <begin position="1003"/>
        <end position="1013"/>
    </location>
</feature>
<organism evidence="8 9">
    <name type="scientific">Madurella mycetomatis</name>
    <dbReference type="NCBI Taxonomy" id="100816"/>
    <lineage>
        <taxon>Eukaryota</taxon>
        <taxon>Fungi</taxon>
        <taxon>Dikarya</taxon>
        <taxon>Ascomycota</taxon>
        <taxon>Pezizomycotina</taxon>
        <taxon>Sordariomycetes</taxon>
        <taxon>Sordariomycetidae</taxon>
        <taxon>Sordariales</taxon>
        <taxon>Sordariales incertae sedis</taxon>
        <taxon>Madurella</taxon>
    </lineage>
</organism>
<feature type="compositionally biased region" description="Basic and acidic residues" evidence="6">
    <location>
        <begin position="1043"/>
        <end position="1055"/>
    </location>
</feature>
<accession>A0A175VXH4</accession>
<dbReference type="GO" id="GO:0005634">
    <property type="term" value="C:nucleus"/>
    <property type="evidence" value="ECO:0007669"/>
    <property type="project" value="TreeGrafter"/>
</dbReference>
<reference evidence="8 9" key="1">
    <citation type="journal article" date="2016" name="Genome Announc.">
        <title>Genome Sequence of Madurella mycetomatis mm55, Isolated from a Human Mycetoma Case in Sudan.</title>
        <authorList>
            <person name="Smit S."/>
            <person name="Derks M.F."/>
            <person name="Bervoets S."/>
            <person name="Fahal A."/>
            <person name="van Leeuwen W."/>
            <person name="van Belkum A."/>
            <person name="van de Sande W.W."/>
        </authorList>
    </citation>
    <scope>NUCLEOTIDE SEQUENCE [LARGE SCALE GENOMIC DNA]</scope>
    <source>
        <strain evidence="9">mm55</strain>
    </source>
</reference>
<evidence type="ECO:0000313" key="8">
    <source>
        <dbReference type="EMBL" id="KXX75700.1"/>
    </source>
</evidence>
<dbReference type="GO" id="GO:0016926">
    <property type="term" value="P:protein desumoylation"/>
    <property type="evidence" value="ECO:0007669"/>
    <property type="project" value="TreeGrafter"/>
</dbReference>
<feature type="domain" description="Ubiquitin-like protease family profile" evidence="7">
    <location>
        <begin position="518"/>
        <end position="796"/>
    </location>
</feature>
<dbReference type="InterPro" id="IPR003653">
    <property type="entry name" value="Peptidase_C48_C"/>
</dbReference>
<dbReference type="InterPro" id="IPR051947">
    <property type="entry name" value="Sentrin-specific_protease"/>
</dbReference>
<comment type="caution">
    <text evidence="8">The sequence shown here is derived from an EMBL/GenBank/DDBJ whole genome shotgun (WGS) entry which is preliminary data.</text>
</comment>
<name>A0A175VXH4_9PEZI</name>
<dbReference type="Gene3D" id="3.40.395.10">
    <property type="entry name" value="Adenoviral Proteinase, Chain A"/>
    <property type="match status" value="1"/>
</dbReference>
<keyword evidence="3 8" id="KW-0645">Protease</keyword>
<feature type="compositionally biased region" description="Basic and acidic residues" evidence="6">
    <location>
        <begin position="675"/>
        <end position="684"/>
    </location>
</feature>
<evidence type="ECO:0000256" key="3">
    <source>
        <dbReference type="ARBA" id="ARBA00022670"/>
    </source>
</evidence>
<dbReference type="GO" id="GO:0006508">
    <property type="term" value="P:proteolysis"/>
    <property type="evidence" value="ECO:0007669"/>
    <property type="project" value="UniProtKB-KW"/>
</dbReference>
<feature type="region of interest" description="Disordered" evidence="6">
    <location>
        <begin position="175"/>
        <end position="235"/>
    </location>
</feature>
<dbReference type="InterPro" id="IPR057501">
    <property type="entry name" value="DeUb_enz_PH"/>
</dbReference>
<dbReference type="Pfam" id="PF02902">
    <property type="entry name" value="Peptidase_C48"/>
    <property type="match status" value="1"/>
</dbReference>
<dbReference type="STRING" id="100816.A0A175VXH4"/>
<dbReference type="GO" id="GO:0005737">
    <property type="term" value="C:cytoplasm"/>
    <property type="evidence" value="ECO:0007669"/>
    <property type="project" value="TreeGrafter"/>
</dbReference>
<feature type="compositionally biased region" description="Polar residues" evidence="6">
    <location>
        <begin position="918"/>
        <end position="928"/>
    </location>
</feature>
<feature type="compositionally biased region" description="Basic and acidic residues" evidence="6">
    <location>
        <begin position="874"/>
        <end position="884"/>
    </location>
</feature>
<dbReference type="OrthoDB" id="442460at2759"/>
<evidence type="ECO:0000256" key="5">
    <source>
        <dbReference type="ARBA" id="ARBA00022801"/>
    </source>
</evidence>
<feature type="region of interest" description="Disordered" evidence="6">
    <location>
        <begin position="1"/>
        <end position="135"/>
    </location>
</feature>
<protein>
    <submittedName>
        <fullName evidence="8">Ubiquitin-like-specific protease 2</fullName>
    </submittedName>
</protein>
<comment type="similarity">
    <text evidence="1">Belongs to the peptidase C48 family.</text>
</comment>
<feature type="compositionally biased region" description="Polar residues" evidence="6">
    <location>
        <begin position="858"/>
        <end position="871"/>
    </location>
</feature>
<gene>
    <name evidence="8" type="ORF">MMYC01_206609</name>
</gene>
<dbReference type="SUPFAM" id="SSF54001">
    <property type="entry name" value="Cysteine proteinases"/>
    <property type="match status" value="1"/>
</dbReference>
<feature type="compositionally biased region" description="Basic and acidic residues" evidence="6">
    <location>
        <begin position="837"/>
        <end position="851"/>
    </location>
</feature>
<feature type="region of interest" description="Disordered" evidence="6">
    <location>
        <begin position="625"/>
        <end position="726"/>
    </location>
</feature>
<keyword evidence="2" id="KW-0597">Phosphoprotein</keyword>
<keyword evidence="5" id="KW-0378">Hydrolase</keyword>
<dbReference type="InterPro" id="IPR038765">
    <property type="entry name" value="Papain-like_cys_pep_sf"/>
</dbReference>
<keyword evidence="4" id="KW-0833">Ubl conjugation pathway</keyword>
<evidence type="ECO:0000256" key="2">
    <source>
        <dbReference type="ARBA" id="ARBA00022553"/>
    </source>
</evidence>
<evidence type="ECO:0000259" key="7">
    <source>
        <dbReference type="PROSITE" id="PS50600"/>
    </source>
</evidence>
<dbReference type="PANTHER" id="PTHR46896">
    <property type="entry name" value="SENTRIN-SPECIFIC PROTEASE"/>
    <property type="match status" value="1"/>
</dbReference>
<feature type="compositionally biased region" description="Polar residues" evidence="6">
    <location>
        <begin position="1020"/>
        <end position="1031"/>
    </location>
</feature>
<dbReference type="AlphaFoldDB" id="A0A175VXH4"/>
<dbReference type="PROSITE" id="PS50600">
    <property type="entry name" value="ULP_PROTEASE"/>
    <property type="match status" value="1"/>
</dbReference>
<proteinExistence type="inferred from homology"/>
<evidence type="ECO:0000256" key="6">
    <source>
        <dbReference type="SAM" id="MobiDB-lite"/>
    </source>
</evidence>
<feature type="region of interest" description="Disordered" evidence="6">
    <location>
        <begin position="837"/>
        <end position="1056"/>
    </location>
</feature>
<evidence type="ECO:0000313" key="9">
    <source>
        <dbReference type="Proteomes" id="UP000078237"/>
    </source>
</evidence>
<keyword evidence="9" id="KW-1185">Reference proteome</keyword>
<dbReference type="Pfam" id="PF25424">
    <property type="entry name" value="PH_35"/>
    <property type="match status" value="1"/>
</dbReference>
<dbReference type="EMBL" id="LCTW02000253">
    <property type="protein sequence ID" value="KXX75700.1"/>
    <property type="molecule type" value="Genomic_DNA"/>
</dbReference>
<sequence>MDTLDSDPGCPPEPARSSPPDTPAPKRQKQASPQNRPRGPAEDIVDSDPDVMSRTENHGSQASFAHSVSPGISEYQAVEASSGRARSNRRRRHSPGRSLHAVPGPPKRSRACGESVEDFDVLTPQPKPPLHRQRVARLTMPSVADVEAARSPRVNFGDAADSEILGRRSRRERNHIYSARSKKRASHEITDDGDELAADGEGSSTSKGNAWPAAVDSTWNHPPSPSLSRKGDINRTNWTKKAGTSLNSGVPVLSAVCQPNFRYLSDRGQSPYRLRRLTLDPELRAFTADGHEDEKYQWLRITKRVKSLVYHPQSNFIKISQTMDQSSSIGPIGGMMVIKFSDHSDALWVADWVRENLKVPCVQEKERYGSSADQGAFRALLTTLSHKLLQVYDKMSQDISQAPTRLEARRLSHETPILPPQLTLESRTTRIERNDCSPSSIRTPIRNQMPISVQTPSFSRAEPSNGLALPASRSLRSKQVGGQALRIETPPSPVIRRWTDENPDWAKNWKMPLVFHRTTVDKEDIPRLDEGECLNDNLIGFGLRYLFDEFASRHPDLNKRVYLHNSFFYEKLKSSRGTINYDGVKSWTAKVDLLSYDYIIVPVNEHFHWWVAIICNPGRLDPDARNLPSKAESGPEKGGATNASKSVKNVHEGASSDVEMTDAPETRPMQPQREGIVDEGREPNLVKSDVVDLSSEGRDGSIDLAHTGAKYRRKPGPSSRRYNPEDPRIITLDSLGSSHSNTVTHLKKYLLEEFKHKRSKIITDVPLQLGMKAVGIPEQNNFCDCGVYLLGYIQEFVKNPDLFIHTLLRKETPNWEFDPRHLRELWRETIQFEHKKYQDKQEAMQKKRETSAAKGTPSVDTEPNGHQSRATSEVADKSKGKCDGRMGCSEPPASARAASSPTVIHEVSDSDVDETPHDWQQNANEQTQPPVPARGGSSHQGVSQQENPDEVVLLSTTRDAILPSIEAPDVEELPTRQDDPAFISKLPTSPPRPQDHNHIAEVPSSSFYGSNSAKAKRVSGRSSQMSPNAGQRATVAKAQPARTHTESRFVPDKSDIPVVQKAELVRQSNTIDLTD</sequence>
<evidence type="ECO:0000256" key="4">
    <source>
        <dbReference type="ARBA" id="ARBA00022786"/>
    </source>
</evidence>
<dbReference type="PANTHER" id="PTHR46896:SF3">
    <property type="entry name" value="FI06413P-RELATED"/>
    <property type="match status" value="1"/>
</dbReference>
<feature type="compositionally biased region" description="Low complexity" evidence="6">
    <location>
        <begin position="889"/>
        <end position="901"/>
    </location>
</feature>
<dbReference type="Proteomes" id="UP000078237">
    <property type="component" value="Unassembled WGS sequence"/>
</dbReference>
<dbReference type="GO" id="GO:0070139">
    <property type="term" value="F:SUMO-specific endopeptidase activity"/>
    <property type="evidence" value="ECO:0007669"/>
    <property type="project" value="TreeGrafter"/>
</dbReference>
<feature type="compositionally biased region" description="Basic residues" evidence="6">
    <location>
        <begin position="86"/>
        <end position="95"/>
    </location>
</feature>
<evidence type="ECO:0000256" key="1">
    <source>
        <dbReference type="ARBA" id="ARBA00005234"/>
    </source>
</evidence>